<feature type="domain" description="DUF3686" evidence="2">
    <location>
        <begin position="39"/>
        <end position="485"/>
    </location>
</feature>
<dbReference type="OrthoDB" id="9814769at2"/>
<dbReference type="GO" id="GO:0016887">
    <property type="term" value="F:ATP hydrolysis activity"/>
    <property type="evidence" value="ECO:0007669"/>
    <property type="project" value="InterPro"/>
</dbReference>
<evidence type="ECO:0000259" key="1">
    <source>
        <dbReference type="Pfam" id="PF00004"/>
    </source>
</evidence>
<dbReference type="InterPro" id="IPR027417">
    <property type="entry name" value="P-loop_NTPase"/>
</dbReference>
<accession>A0A426UXZ0</accession>
<sequence>MAEETTAAPEQAPAAPLDSSLDGGTYEVLSSRLAGYAAELADRAEALNAARTGAFGSTELTLLGTTRIRTANNCVPRDIARVGDRLLFGYNVHMGLKSQTGVADVFALHDFGRESGNFEFTEVAEPGHLLDDPKFTADFTEIYRYYRSAELLQVREVDTRLLAVFKIGEQLADQRVLRWQLRPDGTADYIDARGEADAVWPEPYDFEWIQTTREHHVTGRHPHVSIEDEIFVECVNGDLTVKIEDNTDSGEGLYSEPVAEPLQSLADAEIAYARIGPLILLRILPYKETVARHLVYNTRTATVVRADAIGAACRRLPEDHGLIFPGGYYLNEGRLKTFDHDSAGLRFKKVIRSPNGEDVLYVFYDQAEGRSLLLPYNVIRKEVAAPMSVHGYAVFDDGTLVAFRASGDEATRVHPMQVWATPFCSESHAAETESGDTPIHRIGNAEAVRAVSDALSVARMVREMQPAQAVFEALIAAAVRCLDDYPWLGDEGLHGLDETLKQVRDTAEAVLDEYATVAELTAEAEQALEQARTDTVKLLRRARGETPKTAEEWVGLLTELRGASGHLVTLRETRYIDLGGIDALAADVAESLAATGRRAVAFLERDDAFTAYHEQIADLERKAEAIATVAEANPVLDDLDARQQGLETLTEVVANLDIGDAVVRTAILGRVSEVLAAVNRARAALAARRRELAVGEGRAEFAAEFALLGQSVTAAISAADTPAACDEQLGRLLLAIENLETRFADFDEFLAQLADKRTDVYEAFSSRKQHLLDEAARRAEQLAASADRILEAVARRTQALSSLDEVNTYFATDPMVERLRKVVGELRGLDDTVRAEEIEGRIAAARAEAGRALTDRIDLFDGDAVKFGEHRIPVNTQPLDLTLVPSGDALAFSLTGTDYRHVVDDPGFAETKPYWQQFLPSENADVYRSEHLAAALLAEHGAAKLLAEADLPKFVAAAAAERYDEGYERGVHDADAAAILAEALRLHQRAGLLRYPAAERALARLFWHAAGGDAEGKERQAAWSAQARSLARARDTFGRADVMAGLVADLEAALGGFLAAAPALRTEAFAPDTGLAAEYLAEQLASGTAFAASGRARALLAAFANHVGPAARAALDDDLAALGDLVLKWGLAWNWLDAFIAQADTDRFDRADLPEALALLTAPGDAADLDAELTAAVPGLLGTHARIENRVLTLRLDEFLARTGRFRRTVLPGYRAYQRRRADLIERHRRTLRIEEFKPKTMAGFVRNQLIDDVYLPLIGANLAKQVGAGSGEGRRTDQSGMLMLISPPGYGKTTLMEYVADRLGMLLVKVNGPALGHETVSVDPADAPNATARAEVQKINFALECGSNVLLYLDDIQHTNPELLQKFISLCDAQRKMEGVWNGRTRTYDLRGKRFAVCMAGNPYTEAGQKFRIPDMLANRADVWNLGDVLSGRDQVFAQSYIENALTSNQVTAPLAGRGRADVQLLLRLAAGDPTAAPEGLAHPYSAGELDQVLSVLRKLLRIQETVLRNNLAYIASAATDDAARTEPPFLLQGSYRNMNRLAERVVPVMNDEELEAVIDDHYAGEAQTLASGAESNLLKLGELRGRLTPEREARWAAVKDAFRREQTLGGGGDDPMSRAVGAITLLSDRVAGIEAALQRRGGVRGE</sequence>
<dbReference type="SUPFAM" id="SSF52540">
    <property type="entry name" value="P-loop containing nucleoside triphosphate hydrolases"/>
    <property type="match status" value="1"/>
</dbReference>
<comment type="caution">
    <text evidence="4">The sequence shown here is derived from an EMBL/GenBank/DDBJ whole genome shotgun (WGS) entry which is preliminary data.</text>
</comment>
<dbReference type="Gene3D" id="3.40.50.300">
    <property type="entry name" value="P-loop containing nucleotide triphosphate hydrolases"/>
    <property type="match status" value="1"/>
</dbReference>
<keyword evidence="5" id="KW-1185">Reference proteome</keyword>
<dbReference type="EMBL" id="RSEB01000003">
    <property type="protein sequence ID" value="RRR99436.1"/>
    <property type="molecule type" value="Genomic_DNA"/>
</dbReference>
<dbReference type="InterPro" id="IPR057224">
    <property type="entry name" value="DUF7902"/>
</dbReference>
<dbReference type="InterPro" id="IPR020958">
    <property type="entry name" value="DUF3686"/>
</dbReference>
<name>A0A426UXZ0_9ACTN</name>
<dbReference type="InterPro" id="IPR003959">
    <property type="entry name" value="ATPase_AAA_core"/>
</dbReference>
<dbReference type="Pfam" id="PF00004">
    <property type="entry name" value="AAA"/>
    <property type="match status" value="1"/>
</dbReference>
<gene>
    <name evidence="4" type="ORF">EIW28_12060</name>
</gene>
<dbReference type="GO" id="GO:0005524">
    <property type="term" value="F:ATP binding"/>
    <property type="evidence" value="ECO:0007669"/>
    <property type="project" value="InterPro"/>
</dbReference>
<dbReference type="Pfam" id="PF25472">
    <property type="entry name" value="DUF7902"/>
    <property type="match status" value="1"/>
</dbReference>
<dbReference type="RefSeq" id="WP_125247950.1">
    <property type="nucleotide sequence ID" value="NZ_RSEB01000003.1"/>
</dbReference>
<dbReference type="Proteomes" id="UP000277256">
    <property type="component" value="Unassembled WGS sequence"/>
</dbReference>
<evidence type="ECO:0000313" key="4">
    <source>
        <dbReference type="EMBL" id="RRR99436.1"/>
    </source>
</evidence>
<feature type="domain" description="ATPase AAA-type core" evidence="1">
    <location>
        <begin position="1284"/>
        <end position="1363"/>
    </location>
</feature>
<feature type="domain" description="DUF7902" evidence="3">
    <location>
        <begin position="607"/>
        <end position="691"/>
    </location>
</feature>
<evidence type="ECO:0000259" key="2">
    <source>
        <dbReference type="Pfam" id="PF12458"/>
    </source>
</evidence>
<dbReference type="Pfam" id="PF12458">
    <property type="entry name" value="DUF3686"/>
    <property type="match status" value="1"/>
</dbReference>
<evidence type="ECO:0000259" key="3">
    <source>
        <dbReference type="Pfam" id="PF25472"/>
    </source>
</evidence>
<evidence type="ECO:0000313" key="5">
    <source>
        <dbReference type="Proteomes" id="UP000277256"/>
    </source>
</evidence>
<protein>
    <submittedName>
        <fullName evidence="4">AAA family ATPase</fullName>
    </submittedName>
</protein>
<reference evidence="4 5" key="1">
    <citation type="submission" date="2018-12" db="EMBL/GenBank/DDBJ databases">
        <title>Glycomyces sp. YIM 121974 draft genome.</title>
        <authorList>
            <person name="Li Q."/>
        </authorList>
    </citation>
    <scope>NUCLEOTIDE SEQUENCE [LARGE SCALE GENOMIC DNA]</scope>
    <source>
        <strain evidence="4 5">YIM 121974</strain>
    </source>
</reference>
<proteinExistence type="predicted"/>
<organism evidence="4 5">
    <name type="scientific">Glycomyces terrestris</name>
    <dbReference type="NCBI Taxonomy" id="2493553"/>
    <lineage>
        <taxon>Bacteria</taxon>
        <taxon>Bacillati</taxon>
        <taxon>Actinomycetota</taxon>
        <taxon>Actinomycetes</taxon>
        <taxon>Glycomycetales</taxon>
        <taxon>Glycomycetaceae</taxon>
        <taxon>Glycomyces</taxon>
    </lineage>
</organism>